<name>A0A132NTF0_GIAIN</name>
<dbReference type="Proteomes" id="UP000070089">
    <property type="component" value="Unassembled WGS sequence"/>
</dbReference>
<feature type="region of interest" description="Disordered" evidence="3">
    <location>
        <begin position="2097"/>
        <end position="2122"/>
    </location>
</feature>
<dbReference type="VEuPathDB" id="GiardiaDB:QR46_2696"/>
<feature type="compositionally biased region" description="Polar residues" evidence="3">
    <location>
        <begin position="1420"/>
        <end position="1430"/>
    </location>
</feature>
<feature type="coiled-coil region" evidence="2">
    <location>
        <begin position="240"/>
        <end position="267"/>
    </location>
</feature>
<dbReference type="GO" id="GO:0005856">
    <property type="term" value="C:cytoskeleton"/>
    <property type="evidence" value="ECO:0007669"/>
    <property type="project" value="TreeGrafter"/>
</dbReference>
<evidence type="ECO:0000256" key="3">
    <source>
        <dbReference type="SAM" id="MobiDB-lite"/>
    </source>
</evidence>
<evidence type="ECO:0000256" key="1">
    <source>
        <dbReference type="ARBA" id="ARBA00023054"/>
    </source>
</evidence>
<feature type="coiled-coil region" evidence="2">
    <location>
        <begin position="713"/>
        <end position="793"/>
    </location>
</feature>
<feature type="region of interest" description="Disordered" evidence="3">
    <location>
        <begin position="2245"/>
        <end position="2277"/>
    </location>
</feature>
<keyword evidence="1 2" id="KW-0175">Coiled coil</keyword>
<evidence type="ECO:0000313" key="4">
    <source>
        <dbReference type="EMBL" id="KWX13318.1"/>
    </source>
</evidence>
<organism evidence="4 5">
    <name type="scientific">Giardia duodenalis assemblage B</name>
    <dbReference type="NCBI Taxonomy" id="1394984"/>
    <lineage>
        <taxon>Eukaryota</taxon>
        <taxon>Metamonada</taxon>
        <taxon>Diplomonadida</taxon>
        <taxon>Hexamitidae</taxon>
        <taxon>Giardiinae</taxon>
        <taxon>Giardia</taxon>
    </lineage>
</organism>
<evidence type="ECO:0000256" key="2">
    <source>
        <dbReference type="SAM" id="Coils"/>
    </source>
</evidence>
<gene>
    <name evidence="4" type="ORF">QR46_2696</name>
</gene>
<sequence length="2310" mass="258582">MCAVGLPYTHVRAKLFSFNKKYFLKTCQSARVRKKRKNYRYGIESTPFNTMVSQIVAWPPEAMAVIDDLSRKCLFQRKLLIQISDKHVAERELFVEKFRQYREQVEEYIKKLQTSYAETLIDLISNRENILTQLQCTDDNNIQKKQVPEKQPSILLQDDHQAAQSGSYRQLLTRLRDELEPSSSRDGDPSSFVDFIGSLALQQHLDTPLSKLQEQFVASLLQQEFNDQVRCLAEEYRLLLRESTERYEEVKLSLEQVQLALKAKECENSVLRTKVRKYVMMDGGLRKIGNEMVNFNSIVSNALSNAPVRNSVNKEKKNTTRSHTTRRSVSSTVMGRPATVGSLRFSDPDVVLSHVATQAEELENNHMEGVLTKPTGPKPEHYFQRVRHRKLAAQLDGSDHVVTPLVPVNSVTADSTFSSTAPFDTQAGLRKSVQHNTLCSLSNNDYSQTNETVIRCTLSDAHSGIMLEDLQSLTDTERNITSLRLATVAVGDEVPYHSISVTITHDFEIRGEKVVLATSDDPLLICPNPDLKSSMDSLHSLSTHPECNQPIFQSIGDSLKSILVRAESTSKTPKSHPVYSTADSYDANREADDKLTEFCTTQLSLADAKAQRLRMYHIMRNAADKQALVDKNVLSQSTNKLLKDLSAPPQLSIDVAKPSTYSVSNLQTGLLLQVDKCALNIENEAGDAETRIFYDKRIHTSILPFLMSTNVTHRRLIERLSLLEKRRKEHDSELVNSHTLMSAAIAERREAVLAKERLERQMLAISRERDILIQSYENRLNSLQFNLKDATERATTLYRECAELGANLQAEKERYLILEGKYDKLSATVREDVISEMKQIENATIGRLQADIVFYKDNLQLSEERIIELAKINTRLEQTNSELKVDVLKQTLHKDQLKQRLRDELIIEYGRRIRSLEEQINQSEERYNEKVKETGELIDAIYRLRSDLDFLTEENAHMHVSMHSLSTEMADIVQKHHTSESDRRALYVKYSALQQEATALRTERDLLATELATITATHEEQNAALQQVVDAYRAKYLLVLKRTSPSVKDTDSLCLMVEQVQNHANSVLAENAKELEELNGYASRLKEIQDEARQPSRCSYDSFSFSRDTRSASGLFSNKHVTINLDQPTEIKETPLSKKVFKSENLSGSDTEDVFQSIDGTTISDVSALCDKDLSICTDKQDASTHQALLQHRRRKSLTVNSGIVVTNQTIGLTYSGLKVESAAEASGVAVLGIAVQTETQRFLVNRGVTCHIKDSMETLGIQVALPLDSVLSDSDLLAEAYDQVEKLRIEKRMEASSHGAVMKTARARMQSLETELLSQVHTKETLAATVADLRQQLDAITQEFASYRQQHESDLAVALQASPSHTTPALSIATLEKLSQDMVSDINSKTVELLSKISLLDNRLSSVLKSRRTVIKTPATMSDSSQCQDLASPGPEGSISTIPLITKSTETDALSTVTYMSRGLQVNQYSVKANASGRKKMDGDNVVLSVPSGMADLQTDVQVSQPGTCYALFDSAVALHSAEHSDISHATSLSLDMEQQMFLTGNACALKGMEPPTNTLLSTITDTHEDDSTTATASHSHEQASIIKSPTTPASVRYLSRPSETSHALTYYTNEEQGISEDQPRTTFYAAPKSNQTLESSFAGSDKQHEAGYGHHLIINDPPCLLDSVLHTSAPQNNQSICSSSLTDSSVIQFSFETEDLLLQLGTSEEDSAEVRQRSIEEYYRANEAIFTHTLAKVNTDSHTHTESTVPAALCKAVLTTDIELNMLRLACNGHLILPKPHSYVSVEVEDLSPKALIGSLGIFEQEIVCKYCGAYKELDRYLPMDVERYAVAMQQSYDRRGHGAPALFEKPKYIDALEELETFSNEQEIGIEIKPSSTQPNQILLDRYAHYPLMTSSMLLKRYLHNENGGVPGKRLCIGQPVITTSKIEYIASLNAYALSHDYERERDKLSLEDYHCSFIRRAQLHQKILSTYDHNSKHLPTIGRTSNENLIYSDSLHPGSRLQTAVVIDALHQRLDELQRMNTILLFDNKALQVKLCEDEKMLSIIFGRSYNGNITSADILLGRPADTNGYTKEDFERYRLVLRETLHRRIRPKSAGSVPEMKSLMKRPTSAQSPSSFAGLRRGLSSRYGFSVTDSAIHTVEDLVEMERPASLSSPVRDAMSFSHRIAPFSQYLAHPYSSVADHQLCGSPLDKEIPPIPTSKGSKLTIVSTLPAINREMVALDPPPIYEDGLISRVPHAFTRRPSPSRGCSTSIQNIPPIKPPTSYQTPKRSRSKPITSLSVYYRGISPSSGGPVDRHCRSYISLVD</sequence>
<accession>A0A132NTF0</accession>
<dbReference type="OrthoDB" id="10256866at2759"/>
<evidence type="ECO:0000313" key="5">
    <source>
        <dbReference type="Proteomes" id="UP000070089"/>
    </source>
</evidence>
<feature type="region of interest" description="Disordered" evidence="3">
    <location>
        <begin position="310"/>
        <end position="334"/>
    </location>
</feature>
<dbReference type="PANTHER" id="PTHR32083:SF0">
    <property type="entry name" value="CILIA AND FLAGELLA-ASSOCIATED PROTEIN 58"/>
    <property type="match status" value="1"/>
</dbReference>
<feature type="compositionally biased region" description="Polar residues" evidence="3">
    <location>
        <begin position="2267"/>
        <end position="2277"/>
    </location>
</feature>
<dbReference type="PANTHER" id="PTHR32083">
    <property type="entry name" value="CILIA AND FLAGELLA-ASSOCIATED PROTEIN 58-RELATED"/>
    <property type="match status" value="1"/>
</dbReference>
<feature type="region of interest" description="Disordered" evidence="3">
    <location>
        <begin position="1570"/>
        <end position="1601"/>
    </location>
</feature>
<proteinExistence type="predicted"/>
<protein>
    <submittedName>
        <fullName evidence="4">Putative Spindle pole protein</fullName>
    </submittedName>
</protein>
<comment type="caution">
    <text evidence="4">The sequence shown here is derived from an EMBL/GenBank/DDBJ whole genome shotgun (WGS) entry which is preliminary data.</text>
</comment>
<feature type="coiled-coil region" evidence="2">
    <location>
        <begin position="1324"/>
        <end position="1351"/>
    </location>
</feature>
<reference evidence="4 5" key="1">
    <citation type="journal article" date="2015" name="Mol. Biochem. Parasitol.">
        <title>Identification of polymorphic genes for use in assemblage B genotyping assays through comparative genomics of multiple assemblage B Giardia duodenalis isolates.</title>
        <authorList>
            <person name="Wielinga C."/>
            <person name="Thompson R.C."/>
            <person name="Monis P."/>
            <person name="Ryan U."/>
        </authorList>
    </citation>
    <scope>NUCLEOTIDE SEQUENCE [LARGE SCALE GENOMIC DNA]</scope>
    <source>
        <strain evidence="4 5">BAH15c1</strain>
    </source>
</reference>
<feature type="coiled-coil region" evidence="2">
    <location>
        <begin position="906"/>
        <end position="933"/>
    </location>
</feature>
<dbReference type="EMBL" id="JXTI01000074">
    <property type="protein sequence ID" value="KWX13318.1"/>
    <property type="molecule type" value="Genomic_DNA"/>
</dbReference>
<feature type="region of interest" description="Disordered" evidence="3">
    <location>
        <begin position="1419"/>
        <end position="1442"/>
    </location>
</feature>